<dbReference type="PANTHER" id="PTHR30469:SF37">
    <property type="entry name" value="RAGD PROTEIN"/>
    <property type="match status" value="1"/>
</dbReference>
<evidence type="ECO:0000259" key="4">
    <source>
        <dbReference type="Pfam" id="PF25917"/>
    </source>
</evidence>
<evidence type="ECO:0000313" key="7">
    <source>
        <dbReference type="Proteomes" id="UP001082899"/>
    </source>
</evidence>
<dbReference type="Gene3D" id="2.40.420.20">
    <property type="match status" value="1"/>
</dbReference>
<feature type="region of interest" description="Disordered" evidence="2">
    <location>
        <begin position="136"/>
        <end position="160"/>
    </location>
</feature>
<feature type="domain" description="Multidrug resistance protein MdtA-like barrel-sandwich hybrid" evidence="4">
    <location>
        <begin position="80"/>
        <end position="214"/>
    </location>
</feature>
<keyword evidence="7" id="KW-1185">Reference proteome</keyword>
<sequence>MPPRALVRRRAKRIGLVVLVILLIGAAWTIYANLRSRHRTEKVSQQNSQQFVTVVHATRQGGEGDVVLPATLRGNVESPIYARANGYVVHWYADIGARVVKGQLLALLDTPEVDQEWAQAVAQRQQTTSALALAKTSADRSQQLRQRDAVSQQELDDRTGSYQQARANEAAADANVQRLAQLRAFKRILAPFTGVVTQRNIDVGDLIAAGNGTTRAMFVLAQSDPLRVYVSVPQAYSTNVALGQQVTVRQAELPGKTFSGAITHTSAAIDVPTRSLQIEITLPNHDGLLLPGAYVQVTLPRASGGRWIVPGNTLLFRAEGPRLATVGADNHVHLLPVVIAQDTGKTLEIDNGITASDRIIVNPGDALAEGDAVTIAPPKAAPKASATQPASASQKAAT</sequence>
<proteinExistence type="inferred from homology"/>
<dbReference type="InterPro" id="IPR058625">
    <property type="entry name" value="MdtA-like_BSH"/>
</dbReference>
<dbReference type="InterPro" id="IPR058792">
    <property type="entry name" value="Beta-barrel_RND_2"/>
</dbReference>
<comment type="caution">
    <text evidence="6">The sequence shown here is derived from an EMBL/GenBank/DDBJ whole genome shotgun (WGS) entry which is preliminary data.</text>
</comment>
<dbReference type="Gene3D" id="1.10.287.470">
    <property type="entry name" value="Helix hairpin bin"/>
    <property type="match status" value="1"/>
</dbReference>
<dbReference type="Pfam" id="PF25954">
    <property type="entry name" value="Beta-barrel_RND_2"/>
    <property type="match status" value="1"/>
</dbReference>
<feature type="compositionally biased region" description="Polar residues" evidence="2">
    <location>
        <begin position="139"/>
        <end position="153"/>
    </location>
</feature>
<dbReference type="Gene3D" id="2.40.30.170">
    <property type="match status" value="1"/>
</dbReference>
<dbReference type="RefSeq" id="WP_267848887.1">
    <property type="nucleotide sequence ID" value="NZ_JAPMXC010000006.1"/>
</dbReference>
<evidence type="ECO:0000259" key="5">
    <source>
        <dbReference type="Pfam" id="PF25954"/>
    </source>
</evidence>
<feature type="region of interest" description="Disordered" evidence="2">
    <location>
        <begin position="378"/>
        <end position="398"/>
    </location>
</feature>
<dbReference type="PANTHER" id="PTHR30469">
    <property type="entry name" value="MULTIDRUG RESISTANCE PROTEIN MDTA"/>
    <property type="match status" value="1"/>
</dbReference>
<evidence type="ECO:0000256" key="1">
    <source>
        <dbReference type="ARBA" id="ARBA00009477"/>
    </source>
</evidence>
<feature type="domain" description="CusB-like beta-barrel" evidence="5">
    <location>
        <begin position="229"/>
        <end position="301"/>
    </location>
</feature>
<dbReference type="Gene3D" id="2.40.50.100">
    <property type="match status" value="1"/>
</dbReference>
<evidence type="ECO:0000259" key="3">
    <source>
        <dbReference type="Pfam" id="PF25876"/>
    </source>
</evidence>
<gene>
    <name evidence="6" type="ORF">OVY01_17325</name>
</gene>
<dbReference type="Pfam" id="PF25917">
    <property type="entry name" value="BSH_RND"/>
    <property type="match status" value="1"/>
</dbReference>
<dbReference type="SUPFAM" id="SSF111369">
    <property type="entry name" value="HlyD-like secretion proteins"/>
    <property type="match status" value="1"/>
</dbReference>
<protein>
    <submittedName>
        <fullName evidence="6">Efflux RND transporter periplasmic adaptor subunit</fullName>
    </submittedName>
</protein>
<dbReference type="Proteomes" id="UP001082899">
    <property type="component" value="Unassembled WGS sequence"/>
</dbReference>
<dbReference type="InterPro" id="IPR058624">
    <property type="entry name" value="MdtA-like_HH"/>
</dbReference>
<feature type="domain" description="Multidrug resistance protein MdtA-like alpha-helical hairpin" evidence="3">
    <location>
        <begin position="118"/>
        <end position="177"/>
    </location>
</feature>
<organism evidence="6 7">
    <name type="scientific">Robbsia betulipollinis</name>
    <dbReference type="NCBI Taxonomy" id="2981849"/>
    <lineage>
        <taxon>Bacteria</taxon>
        <taxon>Pseudomonadati</taxon>
        <taxon>Pseudomonadota</taxon>
        <taxon>Betaproteobacteria</taxon>
        <taxon>Burkholderiales</taxon>
        <taxon>Burkholderiaceae</taxon>
        <taxon>Robbsia</taxon>
    </lineage>
</organism>
<dbReference type="InterPro" id="IPR006143">
    <property type="entry name" value="RND_pump_MFP"/>
</dbReference>
<comment type="similarity">
    <text evidence="1">Belongs to the membrane fusion protein (MFP) (TC 8.A.1) family.</text>
</comment>
<name>A0ABT3ZSS5_9BURK</name>
<dbReference type="EMBL" id="JAPMXC010000006">
    <property type="protein sequence ID" value="MCY0388938.1"/>
    <property type="molecule type" value="Genomic_DNA"/>
</dbReference>
<dbReference type="NCBIfam" id="TIGR01730">
    <property type="entry name" value="RND_mfp"/>
    <property type="match status" value="1"/>
</dbReference>
<evidence type="ECO:0000256" key="2">
    <source>
        <dbReference type="SAM" id="MobiDB-lite"/>
    </source>
</evidence>
<reference evidence="6" key="1">
    <citation type="submission" date="2022-11" db="EMBL/GenBank/DDBJ databases">
        <title>Robbsia betulipollinis sp. nov., isolated from pollen of birch (Betula pendula).</title>
        <authorList>
            <person name="Shi H."/>
            <person name="Ambika Manirajan B."/>
            <person name="Ratering S."/>
            <person name="Geissler-Plaum R."/>
            <person name="Schnell S."/>
        </authorList>
    </citation>
    <scope>NUCLEOTIDE SEQUENCE</scope>
    <source>
        <strain evidence="6">Bb-Pol-6</strain>
    </source>
</reference>
<accession>A0ABT3ZSS5</accession>
<dbReference type="Pfam" id="PF25876">
    <property type="entry name" value="HH_MFP_RND"/>
    <property type="match status" value="1"/>
</dbReference>
<evidence type="ECO:0000313" key="6">
    <source>
        <dbReference type="EMBL" id="MCY0388938.1"/>
    </source>
</evidence>